<dbReference type="RefSeq" id="WP_106502356.1">
    <property type="nucleotide sequence ID" value="NZ_PXXO01000004.1"/>
</dbReference>
<gene>
    <name evidence="6" type="primary">rsmG</name>
    <name evidence="7" type="ORF">C7K55_05215</name>
</gene>
<dbReference type="EC" id="2.1.1.-" evidence="6"/>
<evidence type="ECO:0000256" key="1">
    <source>
        <dbReference type="ARBA" id="ARBA00022490"/>
    </source>
</evidence>
<evidence type="ECO:0000256" key="4">
    <source>
        <dbReference type="ARBA" id="ARBA00022679"/>
    </source>
</evidence>
<dbReference type="GO" id="GO:0070043">
    <property type="term" value="F:rRNA (guanine-N7-)-methyltransferase activity"/>
    <property type="evidence" value="ECO:0007669"/>
    <property type="project" value="UniProtKB-UniRule"/>
</dbReference>
<dbReference type="PANTHER" id="PTHR31760">
    <property type="entry name" value="S-ADENOSYL-L-METHIONINE-DEPENDENT METHYLTRANSFERASES SUPERFAMILY PROTEIN"/>
    <property type="match status" value="1"/>
</dbReference>
<name>A0A2P7MYQ8_9CYAN</name>
<dbReference type="AlphaFoldDB" id="A0A2P7MYQ8"/>
<dbReference type="NCBIfam" id="TIGR00138">
    <property type="entry name" value="rsmG_gidB"/>
    <property type="match status" value="1"/>
</dbReference>
<comment type="similarity">
    <text evidence="6">Belongs to the methyltransferase superfamily. RNA methyltransferase RsmG family.</text>
</comment>
<comment type="subcellular location">
    <subcellularLocation>
        <location evidence="6">Cytoplasm</location>
    </subcellularLocation>
</comment>
<feature type="binding site" evidence="6">
    <location>
        <begin position="134"/>
        <end position="135"/>
    </location>
    <ligand>
        <name>S-adenosyl-L-methionine</name>
        <dbReference type="ChEBI" id="CHEBI:59789"/>
    </ligand>
</feature>
<reference evidence="7 8" key="1">
    <citation type="journal article" date="2018" name="Environ. Microbiol.">
        <title>Ecological and genomic features of two widespread freshwater picocyanobacteria.</title>
        <authorList>
            <person name="Cabello-Yeves P.J."/>
            <person name="Picazo A."/>
            <person name="Camacho A."/>
            <person name="Callieri C."/>
            <person name="Rosselli R."/>
            <person name="Roda-Garcia J.J."/>
            <person name="Coutinho F.H."/>
            <person name="Rodriguez-Valera F."/>
        </authorList>
    </citation>
    <scope>NUCLEOTIDE SEQUENCE [LARGE SCALE GENOMIC DNA]</scope>
    <source>
        <strain evidence="7 8">Tous</strain>
    </source>
</reference>
<feature type="binding site" evidence="6">
    <location>
        <position position="82"/>
    </location>
    <ligand>
        <name>S-adenosyl-L-methionine</name>
        <dbReference type="ChEBI" id="CHEBI:59789"/>
    </ligand>
</feature>
<dbReference type="InterPro" id="IPR029063">
    <property type="entry name" value="SAM-dependent_MTases_sf"/>
</dbReference>
<dbReference type="EMBL" id="PXXO01000004">
    <property type="protein sequence ID" value="PSJ06321.1"/>
    <property type="molecule type" value="Genomic_DNA"/>
</dbReference>
<dbReference type="OrthoDB" id="9808773at2"/>
<keyword evidence="2 6" id="KW-0698">rRNA processing</keyword>
<dbReference type="Proteomes" id="UP000243002">
    <property type="component" value="Unassembled WGS sequence"/>
</dbReference>
<evidence type="ECO:0000313" key="7">
    <source>
        <dbReference type="EMBL" id="PSJ06321.1"/>
    </source>
</evidence>
<keyword evidence="1 6" id="KW-0963">Cytoplasm</keyword>
<dbReference type="GO" id="GO:0005829">
    <property type="term" value="C:cytosol"/>
    <property type="evidence" value="ECO:0007669"/>
    <property type="project" value="TreeGrafter"/>
</dbReference>
<evidence type="ECO:0000256" key="5">
    <source>
        <dbReference type="ARBA" id="ARBA00022691"/>
    </source>
</evidence>
<evidence type="ECO:0000256" key="6">
    <source>
        <dbReference type="HAMAP-Rule" id="MF_00074"/>
    </source>
</evidence>
<dbReference type="Gene3D" id="3.40.50.150">
    <property type="entry name" value="Vaccinia Virus protein VP39"/>
    <property type="match status" value="1"/>
</dbReference>
<keyword evidence="8" id="KW-1185">Reference proteome</keyword>
<comment type="caution">
    <text evidence="6">Lacks conserved residue(s) required for the propagation of feature annotation.</text>
</comment>
<keyword evidence="4 6" id="KW-0808">Transferase</keyword>
<keyword evidence="5 6" id="KW-0949">S-adenosyl-L-methionine</keyword>
<dbReference type="HAMAP" id="MF_00074">
    <property type="entry name" value="16SrRNA_methyltr_G"/>
    <property type="match status" value="1"/>
</dbReference>
<dbReference type="Pfam" id="PF02527">
    <property type="entry name" value="GidB"/>
    <property type="match status" value="1"/>
</dbReference>
<evidence type="ECO:0000313" key="8">
    <source>
        <dbReference type="Proteomes" id="UP000243002"/>
    </source>
</evidence>
<accession>A0A2P7MYQ8</accession>
<feature type="binding site" evidence="6">
    <location>
        <position position="153"/>
    </location>
    <ligand>
        <name>S-adenosyl-L-methionine</name>
        <dbReference type="ChEBI" id="CHEBI:59789"/>
    </ligand>
</feature>
<dbReference type="SUPFAM" id="SSF53335">
    <property type="entry name" value="S-adenosyl-L-methionine-dependent methyltransferases"/>
    <property type="match status" value="1"/>
</dbReference>
<sequence>MVRTLTGNALWQELGWQPSPAQEQSLGDLQEQLRQWNSKLNLTRLVEDDDFWIAQVFDSLWPVVPLLQSGAAQAPLRLIDVGTGGGFPGLALAIAFPQAQLTLVDSVGRKVEAVQAMAAALGLGERVQLRCERIERTGQQQACRGQFDWALARAVASAPVVAEYLVPLLQPQGRALLYRGQWSADDQRDLNAALIPLKAGIDQCLARELPSGRGSRHALVVKPLAPCPRTYPRAVGLPAKQPLGAATCA</sequence>
<dbReference type="InterPro" id="IPR003682">
    <property type="entry name" value="rRNA_ssu_MeTfrase_G"/>
</dbReference>
<comment type="caution">
    <text evidence="7">The sequence shown here is derived from an EMBL/GenBank/DDBJ whole genome shotgun (WGS) entry which is preliminary data.</text>
</comment>
<evidence type="ECO:0000256" key="2">
    <source>
        <dbReference type="ARBA" id="ARBA00022552"/>
    </source>
</evidence>
<organism evidence="7 8">
    <name type="scientific">Cyanobium usitatum str. Tous</name>
    <dbReference type="NCBI Taxonomy" id="2116684"/>
    <lineage>
        <taxon>Bacteria</taxon>
        <taxon>Bacillati</taxon>
        <taxon>Cyanobacteriota</taxon>
        <taxon>Cyanophyceae</taxon>
        <taxon>Synechococcales</taxon>
        <taxon>Prochlorococcaceae</taxon>
        <taxon>Cyanobium</taxon>
    </lineage>
</organism>
<proteinExistence type="inferred from homology"/>
<feature type="binding site" evidence="6">
    <location>
        <position position="87"/>
    </location>
    <ligand>
        <name>S-adenosyl-L-methionine</name>
        <dbReference type="ChEBI" id="CHEBI:59789"/>
    </ligand>
</feature>
<comment type="function">
    <text evidence="6">Specifically methylates the N7 position of a guanine in 16S rRNA.</text>
</comment>
<evidence type="ECO:0000256" key="3">
    <source>
        <dbReference type="ARBA" id="ARBA00022603"/>
    </source>
</evidence>
<protein>
    <recommendedName>
        <fullName evidence="6">Ribosomal RNA small subunit methyltransferase G</fullName>
        <ecNumber evidence="6">2.1.1.-</ecNumber>
    </recommendedName>
    <alternativeName>
        <fullName evidence="6">16S rRNA 7-methylguanosine methyltransferase</fullName>
        <shortName evidence="6">16S rRNA m7G methyltransferase</shortName>
    </alternativeName>
</protein>
<dbReference type="PANTHER" id="PTHR31760:SF0">
    <property type="entry name" value="S-ADENOSYL-L-METHIONINE-DEPENDENT METHYLTRANSFERASES SUPERFAMILY PROTEIN"/>
    <property type="match status" value="1"/>
</dbReference>
<keyword evidence="3 6" id="KW-0489">Methyltransferase</keyword>